<dbReference type="Pfam" id="PF07690">
    <property type="entry name" value="MFS_1"/>
    <property type="match status" value="1"/>
</dbReference>
<feature type="transmembrane region" description="Helical" evidence="5">
    <location>
        <begin position="64"/>
        <end position="84"/>
    </location>
</feature>
<feature type="transmembrane region" description="Helical" evidence="5">
    <location>
        <begin position="463"/>
        <end position="485"/>
    </location>
</feature>
<dbReference type="InterPro" id="IPR036259">
    <property type="entry name" value="MFS_trans_sf"/>
</dbReference>
<evidence type="ECO:0000256" key="3">
    <source>
        <dbReference type="ARBA" id="ARBA00022989"/>
    </source>
</evidence>
<keyword evidence="2 5" id="KW-0812">Transmembrane</keyword>
<dbReference type="EMBL" id="BOQM01000032">
    <property type="protein sequence ID" value="GIM87171.1"/>
    <property type="molecule type" value="Genomic_DNA"/>
</dbReference>
<feature type="domain" description="Major facilitator superfamily (MFS) profile" evidence="6">
    <location>
        <begin position="26"/>
        <end position="488"/>
    </location>
</feature>
<dbReference type="CDD" id="cd17321">
    <property type="entry name" value="MFS_MMR_MDR_like"/>
    <property type="match status" value="1"/>
</dbReference>
<evidence type="ECO:0000313" key="7">
    <source>
        <dbReference type="EMBL" id="GIM87171.1"/>
    </source>
</evidence>
<sequence length="493" mass="51743">MTAREPRSRQASVGEYSRGRARRWLVVAVCQLVVFLGTVTTAMLVIAVPQIISTMGLGEDGQQWMVAGYALAYALMLVPGGRLGDVWRRRAVFVSSLVLSGVAATSAALAQTPVWLVFSVLVQGGALGVVSPQILGFFQQLFNKKERGRPYGLLGVAFAVALGSGPVLGGVLVDVSPENGWRLIFVANASIAFLAATLGFLLIPALTTSPDRCWWRRTDPVGVVLFVVGMVALWIPMVEETERTPVLWVLAPVGVVVLAGFVFWERRQAKRGSPLVDLGLLRVRSYGLGALIAVLFGAYDALYYVLALYLQDGVGHSPLTTGLVMAPIAGGTAAGAVVGGRLAWRAGRRVVALGLLTSLVGLAAVTVGDLFLPTFDSPHSAALPLLFAGLGAGFVLSGLGSGLTNIPNQTVTMSQVSNTRAGSAAGMLQTGHRLGISAGIVGVSTALFATLDRTGGDWLAAFRTTLLIIAAFILVALLIALTDIVTRKEGQVR</sequence>
<dbReference type="PANTHER" id="PTHR42718:SF39">
    <property type="entry name" value="ACTINORHODIN TRANSPORTER-RELATED"/>
    <property type="match status" value="1"/>
</dbReference>
<dbReference type="PANTHER" id="PTHR42718">
    <property type="entry name" value="MAJOR FACILITATOR SUPERFAMILY MULTIDRUG TRANSPORTER MFSC"/>
    <property type="match status" value="1"/>
</dbReference>
<comment type="caution">
    <text evidence="7">The sequence shown here is derived from an EMBL/GenBank/DDBJ whole genome shotgun (WGS) entry which is preliminary data.</text>
</comment>
<accession>A0ABQ4JW58</accession>
<evidence type="ECO:0000259" key="6">
    <source>
        <dbReference type="PROSITE" id="PS50850"/>
    </source>
</evidence>
<feature type="transmembrane region" description="Helical" evidence="5">
    <location>
        <begin position="115"/>
        <end position="138"/>
    </location>
</feature>
<feature type="transmembrane region" description="Helical" evidence="5">
    <location>
        <begin position="350"/>
        <end position="375"/>
    </location>
</feature>
<dbReference type="Proteomes" id="UP000677457">
    <property type="component" value="Unassembled WGS sequence"/>
</dbReference>
<feature type="transmembrane region" description="Helical" evidence="5">
    <location>
        <begin position="150"/>
        <end position="173"/>
    </location>
</feature>
<dbReference type="InterPro" id="IPR020846">
    <property type="entry name" value="MFS_dom"/>
</dbReference>
<evidence type="ECO:0000256" key="2">
    <source>
        <dbReference type="ARBA" id="ARBA00022692"/>
    </source>
</evidence>
<evidence type="ECO:0000256" key="1">
    <source>
        <dbReference type="ARBA" id="ARBA00004651"/>
    </source>
</evidence>
<keyword evidence="3 5" id="KW-1133">Transmembrane helix</keyword>
<feature type="transmembrane region" description="Helical" evidence="5">
    <location>
        <begin position="381"/>
        <end position="403"/>
    </location>
</feature>
<keyword evidence="4 5" id="KW-0472">Membrane</keyword>
<keyword evidence="8" id="KW-1185">Reference proteome</keyword>
<comment type="subcellular location">
    <subcellularLocation>
        <location evidence="1">Cell membrane</location>
        <topology evidence="1">Multi-pass membrane protein</topology>
    </subcellularLocation>
</comment>
<proteinExistence type="predicted"/>
<feature type="transmembrane region" description="Helical" evidence="5">
    <location>
        <begin position="185"/>
        <end position="206"/>
    </location>
</feature>
<feature type="transmembrane region" description="Helical" evidence="5">
    <location>
        <begin position="247"/>
        <end position="264"/>
    </location>
</feature>
<feature type="transmembrane region" description="Helical" evidence="5">
    <location>
        <begin position="91"/>
        <end position="109"/>
    </location>
</feature>
<evidence type="ECO:0000313" key="8">
    <source>
        <dbReference type="Proteomes" id="UP000677457"/>
    </source>
</evidence>
<protein>
    <submittedName>
        <fullName evidence="7">MFS transporter</fullName>
    </submittedName>
</protein>
<feature type="transmembrane region" description="Helical" evidence="5">
    <location>
        <begin position="318"/>
        <end position="338"/>
    </location>
</feature>
<feature type="transmembrane region" description="Helical" evidence="5">
    <location>
        <begin position="24"/>
        <end position="52"/>
    </location>
</feature>
<name>A0ABQ4JW58_SALAC</name>
<gene>
    <name evidence="7" type="ORF">Sar04_39070</name>
</gene>
<reference evidence="7 8" key="1">
    <citation type="submission" date="2021-03" db="EMBL/GenBank/DDBJ databases">
        <title>Whole genome shotgun sequence of Salinispora arenicola NBRC 105043.</title>
        <authorList>
            <person name="Komaki H."/>
            <person name="Tamura T."/>
        </authorList>
    </citation>
    <scope>NUCLEOTIDE SEQUENCE [LARGE SCALE GENOMIC DNA]</scope>
    <source>
        <strain evidence="7 8">NBRC 105043</strain>
    </source>
</reference>
<feature type="transmembrane region" description="Helical" evidence="5">
    <location>
        <begin position="218"/>
        <end position="235"/>
    </location>
</feature>
<organism evidence="7 8">
    <name type="scientific">Salinispora arenicola</name>
    <dbReference type="NCBI Taxonomy" id="168697"/>
    <lineage>
        <taxon>Bacteria</taxon>
        <taxon>Bacillati</taxon>
        <taxon>Actinomycetota</taxon>
        <taxon>Actinomycetes</taxon>
        <taxon>Micromonosporales</taxon>
        <taxon>Micromonosporaceae</taxon>
        <taxon>Salinispora</taxon>
    </lineage>
</organism>
<feature type="transmembrane region" description="Helical" evidence="5">
    <location>
        <begin position="434"/>
        <end position="451"/>
    </location>
</feature>
<dbReference type="Gene3D" id="1.20.1250.20">
    <property type="entry name" value="MFS general substrate transporter like domains"/>
    <property type="match status" value="2"/>
</dbReference>
<feature type="transmembrane region" description="Helical" evidence="5">
    <location>
        <begin position="285"/>
        <end position="306"/>
    </location>
</feature>
<dbReference type="SUPFAM" id="SSF103473">
    <property type="entry name" value="MFS general substrate transporter"/>
    <property type="match status" value="1"/>
</dbReference>
<dbReference type="InterPro" id="IPR011701">
    <property type="entry name" value="MFS"/>
</dbReference>
<dbReference type="PROSITE" id="PS50850">
    <property type="entry name" value="MFS"/>
    <property type="match status" value="1"/>
</dbReference>
<evidence type="ECO:0000256" key="4">
    <source>
        <dbReference type="ARBA" id="ARBA00023136"/>
    </source>
</evidence>
<evidence type="ECO:0000256" key="5">
    <source>
        <dbReference type="SAM" id="Phobius"/>
    </source>
</evidence>